<sequence>MRWTRLGKFPGAVPKQSTLEYTSAAAISINDPEKYARQSIRFICRKVYFYKKITMIPGA</sequence>
<accession>A0A0E1VUT5</accession>
<gene>
    <name evidence="1" type="ORF">BURPS1710A_A3279</name>
</gene>
<reference evidence="1" key="1">
    <citation type="submission" date="2009-05" db="EMBL/GenBank/DDBJ databases">
        <authorList>
            <person name="Harkins D.M."/>
            <person name="DeShazer D."/>
            <person name="Woods D.E."/>
            <person name="Brinkac L.M."/>
            <person name="Brown K.A."/>
            <person name="Hung G.C."/>
            <person name="Tuanyok A."/>
            <person name="Zhang B."/>
            <person name="Nierman W.C."/>
        </authorList>
    </citation>
    <scope>NUCLEOTIDE SEQUENCE [LARGE SCALE GENOMIC DNA]</scope>
    <source>
        <strain evidence="1">1710a</strain>
    </source>
</reference>
<dbReference type="AlphaFoldDB" id="A0A0E1VUT5"/>
<dbReference type="HOGENOM" id="CLU_210149_0_0_4"/>
<organism evidence="1">
    <name type="scientific">Burkholderia pseudomallei 1710a</name>
    <dbReference type="NCBI Taxonomy" id="320371"/>
    <lineage>
        <taxon>Bacteria</taxon>
        <taxon>Pseudomonadati</taxon>
        <taxon>Pseudomonadota</taxon>
        <taxon>Betaproteobacteria</taxon>
        <taxon>Burkholderiales</taxon>
        <taxon>Burkholderiaceae</taxon>
        <taxon>Burkholderia</taxon>
        <taxon>pseudomallei group</taxon>
    </lineage>
</organism>
<proteinExistence type="predicted"/>
<dbReference type="EMBL" id="CM000833">
    <property type="protein sequence ID" value="EET03761.1"/>
    <property type="molecule type" value="Genomic_DNA"/>
</dbReference>
<name>A0A0E1VUT5_BURPE</name>
<evidence type="ECO:0000313" key="1">
    <source>
        <dbReference type="EMBL" id="EET03761.1"/>
    </source>
</evidence>
<protein>
    <submittedName>
        <fullName evidence="1">Uncharacterized protein</fullName>
    </submittedName>
</protein>
<dbReference type="Proteomes" id="UP000001812">
    <property type="component" value="Chromosome II"/>
</dbReference>